<dbReference type="Proteomes" id="UP000887564">
    <property type="component" value="Unplaced"/>
</dbReference>
<accession>A0A914S6B3</accession>
<proteinExistence type="predicted"/>
<dbReference type="CDD" id="cd21450">
    <property type="entry name" value="DLC-like_DYNLL1-like"/>
    <property type="match status" value="1"/>
</dbReference>
<reference evidence="2" key="1">
    <citation type="submission" date="2022-11" db="UniProtKB">
        <authorList>
            <consortium name="WormBaseParasite"/>
        </authorList>
    </citation>
    <scope>IDENTIFICATION</scope>
</reference>
<dbReference type="Gene3D" id="3.30.740.10">
    <property type="entry name" value="Protein Inhibitor Of Neuronal Nitric Oxide Synthase"/>
    <property type="match status" value="1"/>
</dbReference>
<evidence type="ECO:0000313" key="1">
    <source>
        <dbReference type="Proteomes" id="UP000887564"/>
    </source>
</evidence>
<sequence>MKSERSEELAPVTHSYRALRRSVQMVTHSYRALRGNAYYSVEMNFEQALFAQTVAKEQILAGNTNEKAIASALRHRFDEKYGPWWQCIVGSSFASTWGSLKSRSTCLTQLLLAASGHHFPNFIPIRHICTYPVPPLAAVHYENLISVPLEGHQRKSAFLINIKKSQKSLKSQKGFHFNCRMNWNSLNCAQYLHLSISGKTIAIKGYYQDTPQCFASPPVCVCR</sequence>
<dbReference type="WBParaSite" id="PEQ_0000976101-mRNA-1">
    <property type="protein sequence ID" value="PEQ_0000976101-mRNA-1"/>
    <property type="gene ID" value="PEQ_0000976101"/>
</dbReference>
<dbReference type="SUPFAM" id="SSF54648">
    <property type="entry name" value="DLC"/>
    <property type="match status" value="1"/>
</dbReference>
<evidence type="ECO:0000313" key="2">
    <source>
        <dbReference type="WBParaSite" id="PEQ_0000976101-mRNA-1"/>
    </source>
</evidence>
<dbReference type="SMART" id="SM01375">
    <property type="entry name" value="Dynein_light"/>
    <property type="match status" value="1"/>
</dbReference>
<dbReference type="GO" id="GO:0030286">
    <property type="term" value="C:dynein complex"/>
    <property type="evidence" value="ECO:0007669"/>
    <property type="project" value="InterPro"/>
</dbReference>
<dbReference type="Pfam" id="PF01221">
    <property type="entry name" value="Dynein_light"/>
    <property type="match status" value="1"/>
</dbReference>
<name>A0A914S6B3_PAREQ</name>
<organism evidence="1 2">
    <name type="scientific">Parascaris equorum</name>
    <name type="common">Equine roundworm</name>
    <dbReference type="NCBI Taxonomy" id="6256"/>
    <lineage>
        <taxon>Eukaryota</taxon>
        <taxon>Metazoa</taxon>
        <taxon>Ecdysozoa</taxon>
        <taxon>Nematoda</taxon>
        <taxon>Chromadorea</taxon>
        <taxon>Rhabditida</taxon>
        <taxon>Spirurina</taxon>
        <taxon>Ascaridomorpha</taxon>
        <taxon>Ascaridoidea</taxon>
        <taxon>Ascarididae</taxon>
        <taxon>Parascaris</taxon>
    </lineage>
</organism>
<dbReference type="AlphaFoldDB" id="A0A914S6B3"/>
<dbReference type="InterPro" id="IPR037177">
    <property type="entry name" value="DLC_sf"/>
</dbReference>
<dbReference type="GO" id="GO:0007017">
    <property type="term" value="P:microtubule-based process"/>
    <property type="evidence" value="ECO:0007669"/>
    <property type="project" value="InterPro"/>
</dbReference>
<dbReference type="InterPro" id="IPR001372">
    <property type="entry name" value="Dynein_light_chain_typ-1/2"/>
</dbReference>
<protein>
    <submittedName>
        <fullName evidence="2">Dynein light chain</fullName>
    </submittedName>
</protein>
<keyword evidence="1" id="KW-1185">Reference proteome</keyword>